<dbReference type="Gene3D" id="1.10.357.10">
    <property type="entry name" value="Tetracycline Repressor, domain 2"/>
    <property type="match status" value="1"/>
</dbReference>
<dbReference type="PROSITE" id="PS01081">
    <property type="entry name" value="HTH_TETR_1"/>
    <property type="match status" value="1"/>
</dbReference>
<dbReference type="InterPro" id="IPR009057">
    <property type="entry name" value="Homeodomain-like_sf"/>
</dbReference>
<accession>A0A317ZZH1</accession>
<evidence type="ECO:0000256" key="1">
    <source>
        <dbReference type="ARBA" id="ARBA00023015"/>
    </source>
</evidence>
<dbReference type="OrthoDB" id="956698at2"/>
<keyword evidence="3" id="KW-0804">Transcription</keyword>
<evidence type="ECO:0000313" key="7">
    <source>
        <dbReference type="Proteomes" id="UP000246722"/>
    </source>
</evidence>
<dbReference type="InterPro" id="IPR001647">
    <property type="entry name" value="HTH_TetR"/>
</dbReference>
<keyword evidence="2 4" id="KW-0238">DNA-binding</keyword>
<organism evidence="6 7">
    <name type="scientific">Cryobacterium arcticum</name>
    <dbReference type="NCBI Taxonomy" id="670052"/>
    <lineage>
        <taxon>Bacteria</taxon>
        <taxon>Bacillati</taxon>
        <taxon>Actinomycetota</taxon>
        <taxon>Actinomycetes</taxon>
        <taxon>Micrococcales</taxon>
        <taxon>Microbacteriaceae</taxon>
        <taxon>Cryobacterium</taxon>
    </lineage>
</organism>
<dbReference type="RefSeq" id="WP_110125584.1">
    <property type="nucleotide sequence ID" value="NZ_QHLY01000005.1"/>
</dbReference>
<dbReference type="PROSITE" id="PS50977">
    <property type="entry name" value="HTH_TETR_2"/>
    <property type="match status" value="1"/>
</dbReference>
<dbReference type="PANTHER" id="PTHR30055:SF238">
    <property type="entry name" value="MYCOFACTOCIN BIOSYNTHESIS TRANSCRIPTIONAL REGULATOR MFTR-RELATED"/>
    <property type="match status" value="1"/>
</dbReference>
<feature type="domain" description="HTH tetR-type" evidence="5">
    <location>
        <begin position="17"/>
        <end position="77"/>
    </location>
</feature>
<dbReference type="PRINTS" id="PR00455">
    <property type="entry name" value="HTHTETR"/>
</dbReference>
<dbReference type="PANTHER" id="PTHR30055">
    <property type="entry name" value="HTH-TYPE TRANSCRIPTIONAL REGULATOR RUTR"/>
    <property type="match status" value="1"/>
</dbReference>
<reference evidence="6 7" key="1">
    <citation type="submission" date="2018-05" db="EMBL/GenBank/DDBJ databases">
        <title>Genetic diversity of glacier-inhabiting Cryobacterium bacteria in China and description of Cryobacterium mengkeensis sp. nov. and Arthrobacter glacialis sp. nov.</title>
        <authorList>
            <person name="Liu Q."/>
            <person name="Xin Y.-H."/>
        </authorList>
    </citation>
    <scope>NUCLEOTIDE SEQUENCE [LARGE SCALE GENOMIC DNA]</scope>
    <source>
        <strain evidence="6 7">SK-1</strain>
    </source>
</reference>
<dbReference type="EMBL" id="QHLY01000005">
    <property type="protein sequence ID" value="PXA72061.1"/>
    <property type="molecule type" value="Genomic_DNA"/>
</dbReference>
<dbReference type="Proteomes" id="UP000246722">
    <property type="component" value="Unassembled WGS sequence"/>
</dbReference>
<evidence type="ECO:0000256" key="4">
    <source>
        <dbReference type="PROSITE-ProRule" id="PRU00335"/>
    </source>
</evidence>
<name>A0A317ZZH1_9MICO</name>
<dbReference type="AlphaFoldDB" id="A0A317ZZH1"/>
<dbReference type="SUPFAM" id="SSF46689">
    <property type="entry name" value="Homeodomain-like"/>
    <property type="match status" value="1"/>
</dbReference>
<evidence type="ECO:0000259" key="5">
    <source>
        <dbReference type="PROSITE" id="PS50977"/>
    </source>
</evidence>
<dbReference type="Pfam" id="PF00440">
    <property type="entry name" value="TetR_N"/>
    <property type="match status" value="1"/>
</dbReference>
<keyword evidence="7" id="KW-1185">Reference proteome</keyword>
<feature type="DNA-binding region" description="H-T-H motif" evidence="4">
    <location>
        <begin position="40"/>
        <end position="59"/>
    </location>
</feature>
<evidence type="ECO:0000256" key="2">
    <source>
        <dbReference type="ARBA" id="ARBA00023125"/>
    </source>
</evidence>
<protein>
    <submittedName>
        <fullName evidence="6">TetR family transcriptional regulator</fullName>
    </submittedName>
</protein>
<proteinExistence type="predicted"/>
<sequence>MTSSPAARNVLRAITRESVRAHVAEVAIELYAHRGFDNVTVEEVAAAAGISTRSFHRYFPAKEDTVIGDPGPWGEFVRDEFAARPAEEPLWRSLHASFDALLRAGGKQGERQKRGLRVLTSTASLRSRHIEKHLLWEGMLTPLVEARLPGLDAALRARVIVQASIVCFDVALAAWAVAGEKRSPRELLAATFDQFDIPATAGAPVRDER</sequence>
<evidence type="ECO:0000256" key="3">
    <source>
        <dbReference type="ARBA" id="ARBA00023163"/>
    </source>
</evidence>
<dbReference type="Gene3D" id="1.10.10.60">
    <property type="entry name" value="Homeodomain-like"/>
    <property type="match status" value="1"/>
</dbReference>
<comment type="caution">
    <text evidence="6">The sequence shown here is derived from an EMBL/GenBank/DDBJ whole genome shotgun (WGS) entry which is preliminary data.</text>
</comment>
<gene>
    <name evidence="6" type="ORF">CTB96_03930</name>
</gene>
<dbReference type="InterPro" id="IPR023772">
    <property type="entry name" value="DNA-bd_HTH_TetR-type_CS"/>
</dbReference>
<evidence type="ECO:0000313" key="6">
    <source>
        <dbReference type="EMBL" id="PXA72061.1"/>
    </source>
</evidence>
<dbReference type="InterPro" id="IPR050109">
    <property type="entry name" value="HTH-type_TetR-like_transc_reg"/>
</dbReference>
<dbReference type="GO" id="GO:0000976">
    <property type="term" value="F:transcription cis-regulatory region binding"/>
    <property type="evidence" value="ECO:0007669"/>
    <property type="project" value="TreeGrafter"/>
</dbReference>
<dbReference type="GO" id="GO:0003700">
    <property type="term" value="F:DNA-binding transcription factor activity"/>
    <property type="evidence" value="ECO:0007669"/>
    <property type="project" value="TreeGrafter"/>
</dbReference>
<keyword evidence="1" id="KW-0805">Transcription regulation</keyword>